<protein>
    <recommendedName>
        <fullName evidence="3">Cytoplasmic protein</fullName>
    </recommendedName>
</protein>
<gene>
    <name evidence="1" type="primary">SBOV27551_2</name>
    <name evidence="1" type="ORF">NCTC6754_03905</name>
</gene>
<dbReference type="AlphaFoldDB" id="A0A3S4K7X0"/>
<proteinExistence type="predicted"/>
<evidence type="ECO:0000313" key="2">
    <source>
        <dbReference type="Proteomes" id="UP000269208"/>
    </source>
</evidence>
<accession>A0A3S4K7X0</accession>
<evidence type="ECO:0008006" key="3">
    <source>
        <dbReference type="Google" id="ProtNLM"/>
    </source>
</evidence>
<dbReference type="EMBL" id="LR134190">
    <property type="protein sequence ID" value="VEB55578.1"/>
    <property type="molecule type" value="Genomic_DNA"/>
</dbReference>
<dbReference type="Proteomes" id="UP000269208">
    <property type="component" value="Chromosome"/>
</dbReference>
<reference evidence="1 2" key="1">
    <citation type="submission" date="2018-12" db="EMBL/GenBank/DDBJ databases">
        <authorList>
            <consortium name="Pathogen Informatics"/>
        </authorList>
    </citation>
    <scope>NUCLEOTIDE SEQUENCE [LARGE SCALE GENOMIC DNA]</scope>
    <source>
        <strain evidence="1 2">NCTC6754</strain>
    </source>
</reference>
<organism evidence="1 2">
    <name type="scientific">Salmonella enterica I</name>
    <dbReference type="NCBI Taxonomy" id="59201"/>
    <lineage>
        <taxon>Bacteria</taxon>
        <taxon>Pseudomonadati</taxon>
        <taxon>Pseudomonadota</taxon>
        <taxon>Gammaproteobacteria</taxon>
        <taxon>Enterobacterales</taxon>
        <taxon>Enterobacteriaceae</taxon>
        <taxon>Salmonella</taxon>
    </lineage>
</organism>
<name>A0A3S4K7X0_SALET</name>
<evidence type="ECO:0000313" key="1">
    <source>
        <dbReference type="EMBL" id="VEB55578.1"/>
    </source>
</evidence>
<sequence>MKTNMGCRTSWIVAVAISEITSWHRHFYKFLRGEGFIHLVDWKGEDEEGELANFAADRFYELTKNLTDSEELRNLLVEITQEDEISDVCEAGDRLP</sequence>